<dbReference type="InterPro" id="IPR030678">
    <property type="entry name" value="Peptide/Ni-bd"/>
</dbReference>
<sequence length="501" mass="55948">MKKMIKLFTTSMLIGTAVAYFGTTTHAQDDGEQTEITIAIGNDIDSLDPFLAQATLTESIIYNIFEGLLDAETDGTLIPHLAHDYEISDDALTYTFYLEEDVTFHDGSDFTAEDVVYTYSKLAGLDGEEPLSDKWEVVESVEATDDYTVEVTLSNPDSGFLARTITAIVPADYDDHAANPIGTGPYTFVNHSIDQRVTLEKFDDYFQGSDFDVDVVNFEILPDEETALLAFQSGDIDFITAVTDQNLSRVPEDANIVSGPLNMVMMLALNHEVEPLDSLEVRQAMNMVVEKQDIIDVAMDGRGAVLHTFMSPAMEFYYNEDLEDYYTVNVEEAQSLMAEAGYEDGFSIDMKVPNNAQVYIDAAQVLQAQLAQINIDLTLDVIEFSTWLEDVYNGREFETTIIGFTGQLDPYDVLIRMETGYAYNFMNVDIEGYNDALEAAITAPSPEDAVEHYDEAQQLLTENAAAVFLMDPERNSVMRSGISGFEMYPYERYVVKDLVVE</sequence>
<comment type="caution">
    <text evidence="6">The sequence shown here is derived from an EMBL/GenBank/DDBJ whole genome shotgun (WGS) entry which is preliminary data.</text>
</comment>
<dbReference type="GO" id="GO:0015833">
    <property type="term" value="P:peptide transport"/>
    <property type="evidence" value="ECO:0007669"/>
    <property type="project" value="TreeGrafter"/>
</dbReference>
<dbReference type="PIRSF" id="PIRSF002741">
    <property type="entry name" value="MppA"/>
    <property type="match status" value="1"/>
</dbReference>
<accession>A0A921DVZ6</accession>
<comment type="similarity">
    <text evidence="1">Belongs to the bacterial solute-binding protein 5 family.</text>
</comment>
<dbReference type="PANTHER" id="PTHR30290:SF9">
    <property type="entry name" value="OLIGOPEPTIDE-BINDING PROTEIN APPA"/>
    <property type="match status" value="1"/>
</dbReference>
<dbReference type="GO" id="GO:1904680">
    <property type="term" value="F:peptide transmembrane transporter activity"/>
    <property type="evidence" value="ECO:0007669"/>
    <property type="project" value="TreeGrafter"/>
</dbReference>
<evidence type="ECO:0000313" key="7">
    <source>
        <dbReference type="Proteomes" id="UP000763505"/>
    </source>
</evidence>
<feature type="signal peptide" evidence="4">
    <location>
        <begin position="1"/>
        <end position="27"/>
    </location>
</feature>
<dbReference type="InterPro" id="IPR000914">
    <property type="entry name" value="SBP_5_dom"/>
</dbReference>
<dbReference type="Gene3D" id="3.90.76.10">
    <property type="entry name" value="Dipeptide-binding Protein, Domain 1"/>
    <property type="match status" value="1"/>
</dbReference>
<dbReference type="InterPro" id="IPR039424">
    <property type="entry name" value="SBP_5"/>
</dbReference>
<dbReference type="SUPFAM" id="SSF53850">
    <property type="entry name" value="Periplasmic binding protein-like II"/>
    <property type="match status" value="1"/>
</dbReference>
<evidence type="ECO:0000256" key="1">
    <source>
        <dbReference type="ARBA" id="ARBA00005695"/>
    </source>
</evidence>
<dbReference type="EMBL" id="DYYI01000023">
    <property type="protein sequence ID" value="HJE19233.1"/>
    <property type="molecule type" value="Genomic_DNA"/>
</dbReference>
<feature type="chain" id="PRO_5037737256" evidence="4">
    <location>
        <begin position="28"/>
        <end position="501"/>
    </location>
</feature>
<evidence type="ECO:0000256" key="2">
    <source>
        <dbReference type="ARBA" id="ARBA00022448"/>
    </source>
</evidence>
<dbReference type="Proteomes" id="UP000763505">
    <property type="component" value="Unassembled WGS sequence"/>
</dbReference>
<dbReference type="GO" id="GO:0043190">
    <property type="term" value="C:ATP-binding cassette (ABC) transporter complex"/>
    <property type="evidence" value="ECO:0007669"/>
    <property type="project" value="InterPro"/>
</dbReference>
<dbReference type="GO" id="GO:0042597">
    <property type="term" value="C:periplasmic space"/>
    <property type="evidence" value="ECO:0007669"/>
    <property type="project" value="UniProtKB-ARBA"/>
</dbReference>
<keyword evidence="2" id="KW-0813">Transport</keyword>
<dbReference type="Gene3D" id="3.40.190.10">
    <property type="entry name" value="Periplasmic binding protein-like II"/>
    <property type="match status" value="1"/>
</dbReference>
<dbReference type="Pfam" id="PF00496">
    <property type="entry name" value="SBP_bac_5"/>
    <property type="match status" value="1"/>
</dbReference>
<evidence type="ECO:0000313" key="6">
    <source>
        <dbReference type="EMBL" id="HJE19233.1"/>
    </source>
</evidence>
<reference evidence="6" key="1">
    <citation type="journal article" date="2021" name="PeerJ">
        <title>Extensive microbial diversity within the chicken gut microbiome revealed by metagenomics and culture.</title>
        <authorList>
            <person name="Gilroy R."/>
            <person name="Ravi A."/>
            <person name="Getino M."/>
            <person name="Pursley I."/>
            <person name="Horton D.L."/>
            <person name="Alikhan N.F."/>
            <person name="Baker D."/>
            <person name="Gharbi K."/>
            <person name="Hall N."/>
            <person name="Watson M."/>
            <person name="Adriaenssens E.M."/>
            <person name="Foster-Nyarko E."/>
            <person name="Jarju S."/>
            <person name="Secka A."/>
            <person name="Antonio M."/>
            <person name="Oren A."/>
            <person name="Chaudhuri R.R."/>
            <person name="La Ragione R."/>
            <person name="Hildebrand F."/>
            <person name="Pallen M.J."/>
        </authorList>
    </citation>
    <scope>NUCLEOTIDE SEQUENCE</scope>
    <source>
        <strain evidence="6">6019</strain>
    </source>
</reference>
<reference evidence="6" key="2">
    <citation type="submission" date="2021-09" db="EMBL/GenBank/DDBJ databases">
        <authorList>
            <person name="Gilroy R."/>
        </authorList>
    </citation>
    <scope>NUCLEOTIDE SEQUENCE</scope>
    <source>
        <strain evidence="6">6019</strain>
    </source>
</reference>
<organism evidence="6 7">
    <name type="scientific">Aliicoccus persicus</name>
    <dbReference type="NCBI Taxonomy" id="930138"/>
    <lineage>
        <taxon>Bacteria</taxon>
        <taxon>Bacillati</taxon>
        <taxon>Bacillota</taxon>
        <taxon>Bacilli</taxon>
        <taxon>Bacillales</taxon>
        <taxon>Staphylococcaceae</taxon>
        <taxon>Aliicoccus</taxon>
    </lineage>
</organism>
<keyword evidence="3 4" id="KW-0732">Signal</keyword>
<name>A0A921DVZ6_9STAP</name>
<dbReference type="AlphaFoldDB" id="A0A921DVZ6"/>
<evidence type="ECO:0000256" key="4">
    <source>
        <dbReference type="SAM" id="SignalP"/>
    </source>
</evidence>
<dbReference type="PANTHER" id="PTHR30290">
    <property type="entry name" value="PERIPLASMIC BINDING COMPONENT OF ABC TRANSPORTER"/>
    <property type="match status" value="1"/>
</dbReference>
<evidence type="ECO:0000259" key="5">
    <source>
        <dbReference type="Pfam" id="PF00496"/>
    </source>
</evidence>
<protein>
    <submittedName>
        <fullName evidence="6">ABC transporter substrate-binding protein</fullName>
    </submittedName>
</protein>
<gene>
    <name evidence="6" type="ORF">K8V35_02640</name>
</gene>
<dbReference type="Gene3D" id="3.10.105.10">
    <property type="entry name" value="Dipeptide-binding Protein, Domain 3"/>
    <property type="match status" value="1"/>
</dbReference>
<feature type="domain" description="Solute-binding protein family 5" evidence="5">
    <location>
        <begin position="77"/>
        <end position="417"/>
    </location>
</feature>
<proteinExistence type="inferred from homology"/>
<evidence type="ECO:0000256" key="3">
    <source>
        <dbReference type="ARBA" id="ARBA00022729"/>
    </source>
</evidence>